<dbReference type="PANTHER" id="PTHR33133">
    <property type="entry name" value="OS08G0107100 PROTEIN-RELATED"/>
    <property type="match status" value="1"/>
</dbReference>
<dbReference type="Proteomes" id="UP000321798">
    <property type="component" value="Unassembled WGS sequence"/>
</dbReference>
<feature type="transmembrane region" description="Helical" evidence="2">
    <location>
        <begin position="185"/>
        <end position="206"/>
    </location>
</feature>
<accession>A0A512P7V0</accession>
<feature type="transmembrane region" description="Helical" evidence="2">
    <location>
        <begin position="314"/>
        <end position="335"/>
    </location>
</feature>
<dbReference type="EMBL" id="BKAL01000001">
    <property type="protein sequence ID" value="GEP67293.1"/>
    <property type="molecule type" value="Genomic_DNA"/>
</dbReference>
<evidence type="ECO:0000313" key="4">
    <source>
        <dbReference type="EMBL" id="GEP67293.1"/>
    </source>
</evidence>
<reference evidence="4 5" key="1">
    <citation type="submission" date="2019-07" db="EMBL/GenBank/DDBJ databases">
        <title>Whole genome shotgun sequence of Cellulomonas soli NBRC 109434.</title>
        <authorList>
            <person name="Hosoyama A."/>
            <person name="Uohara A."/>
            <person name="Ohji S."/>
            <person name="Ichikawa N."/>
        </authorList>
    </citation>
    <scope>NUCLEOTIDE SEQUENCE [LARGE SCALE GENOMIC DNA]</scope>
    <source>
        <strain evidence="4 5">NBRC 109434</strain>
    </source>
</reference>
<dbReference type="OrthoDB" id="121140at2"/>
<proteinExistence type="predicted"/>
<dbReference type="AlphaFoldDB" id="A0A512P7V0"/>
<dbReference type="Pfam" id="PF25231">
    <property type="entry name" value="DUF7847"/>
    <property type="match status" value="1"/>
</dbReference>
<sequence length="407" mass="41181">MTTPHDDAPRPPTWAAPGAPPTEGTPSAGGPAGAPPVAPSGPPVAPPVGAVPPGWSQPPAAPPVGYPQQGYPQAGYPQVPGYGPPRSYPAWAAAPPPVLQPGIVPLRPLGLGEILDGGFRAIRANPRVMFGLAALVVTAAVAVQAVLTWYVGGLIAPQVADLAGSLDPSGLYDVEGTLGTSLADILTLPVVSVATTVLSGLVILSVSRSVIGRTIGLKEVLRSWRVWYVLGFTVLSGLAQLVVLAVWIGAIVPLAVNDSAGAAVAVALIGGLAVAVAAVWYSVRTLLAPAALMLEGGGFWAAVARAWRLTRGSFWRLLGIYLLVSILVSIVVSIISAPATVIAGLATGDASGTSFASIAIVSVADVIGLTLSTTYLSAVVGLLYIDVRMRREGLDIALARAAGESAA</sequence>
<feature type="region of interest" description="Disordered" evidence="1">
    <location>
        <begin position="1"/>
        <end position="69"/>
    </location>
</feature>
<organism evidence="4 5">
    <name type="scientific">Cellulomonas soli</name>
    <dbReference type="NCBI Taxonomy" id="931535"/>
    <lineage>
        <taxon>Bacteria</taxon>
        <taxon>Bacillati</taxon>
        <taxon>Actinomycetota</taxon>
        <taxon>Actinomycetes</taxon>
        <taxon>Micrococcales</taxon>
        <taxon>Cellulomonadaceae</taxon>
        <taxon>Cellulomonas</taxon>
    </lineage>
</organism>
<dbReference type="InterPro" id="IPR057169">
    <property type="entry name" value="DUF7847"/>
</dbReference>
<feature type="transmembrane region" description="Helical" evidence="2">
    <location>
        <begin position="355"/>
        <end position="385"/>
    </location>
</feature>
<feature type="compositionally biased region" description="Pro residues" evidence="1">
    <location>
        <begin position="10"/>
        <end position="20"/>
    </location>
</feature>
<evidence type="ECO:0000256" key="1">
    <source>
        <dbReference type="SAM" id="MobiDB-lite"/>
    </source>
</evidence>
<comment type="caution">
    <text evidence="4">The sequence shown here is derived from an EMBL/GenBank/DDBJ whole genome shotgun (WGS) entry which is preliminary data.</text>
</comment>
<evidence type="ECO:0000259" key="3">
    <source>
        <dbReference type="Pfam" id="PF25231"/>
    </source>
</evidence>
<feature type="transmembrane region" description="Helical" evidence="2">
    <location>
        <begin position="262"/>
        <end position="283"/>
    </location>
</feature>
<keyword evidence="2" id="KW-0812">Transmembrane</keyword>
<feature type="domain" description="DUF7847" evidence="3">
    <location>
        <begin position="111"/>
        <end position="377"/>
    </location>
</feature>
<keyword evidence="5" id="KW-1185">Reference proteome</keyword>
<keyword evidence="2" id="KW-0472">Membrane</keyword>
<feature type="transmembrane region" description="Helical" evidence="2">
    <location>
        <begin position="128"/>
        <end position="151"/>
    </location>
</feature>
<gene>
    <name evidence="4" type="ORF">CSO01_00080</name>
</gene>
<evidence type="ECO:0000256" key="2">
    <source>
        <dbReference type="SAM" id="Phobius"/>
    </source>
</evidence>
<dbReference type="PANTHER" id="PTHR33133:SF1">
    <property type="entry name" value="EXPRESSED PROTEIN-RELATED"/>
    <property type="match status" value="1"/>
</dbReference>
<feature type="compositionally biased region" description="Pro residues" evidence="1">
    <location>
        <begin position="33"/>
        <end position="65"/>
    </location>
</feature>
<evidence type="ECO:0000313" key="5">
    <source>
        <dbReference type="Proteomes" id="UP000321798"/>
    </source>
</evidence>
<protein>
    <recommendedName>
        <fullName evidence="3">DUF7847 domain-containing protein</fullName>
    </recommendedName>
</protein>
<name>A0A512P7V0_9CELL</name>
<keyword evidence="2" id="KW-1133">Transmembrane helix</keyword>
<feature type="transmembrane region" description="Helical" evidence="2">
    <location>
        <begin position="227"/>
        <end position="256"/>
    </location>
</feature>